<organism evidence="2 3">
    <name type="scientific">Bimuria novae-zelandiae CBS 107.79</name>
    <dbReference type="NCBI Taxonomy" id="1447943"/>
    <lineage>
        <taxon>Eukaryota</taxon>
        <taxon>Fungi</taxon>
        <taxon>Dikarya</taxon>
        <taxon>Ascomycota</taxon>
        <taxon>Pezizomycotina</taxon>
        <taxon>Dothideomycetes</taxon>
        <taxon>Pleosporomycetidae</taxon>
        <taxon>Pleosporales</taxon>
        <taxon>Massarineae</taxon>
        <taxon>Didymosphaeriaceae</taxon>
        <taxon>Bimuria</taxon>
    </lineage>
</organism>
<evidence type="ECO:0000313" key="3">
    <source>
        <dbReference type="Proteomes" id="UP000800036"/>
    </source>
</evidence>
<proteinExistence type="predicted"/>
<feature type="region of interest" description="Disordered" evidence="1">
    <location>
        <begin position="148"/>
        <end position="168"/>
    </location>
</feature>
<dbReference type="EMBL" id="ML976674">
    <property type="protein sequence ID" value="KAF1974485.1"/>
    <property type="molecule type" value="Genomic_DNA"/>
</dbReference>
<evidence type="ECO:0000313" key="2">
    <source>
        <dbReference type="EMBL" id="KAF1974485.1"/>
    </source>
</evidence>
<evidence type="ECO:0000256" key="1">
    <source>
        <dbReference type="SAM" id="MobiDB-lite"/>
    </source>
</evidence>
<protein>
    <submittedName>
        <fullName evidence="2">Uncharacterized protein</fullName>
    </submittedName>
</protein>
<dbReference type="Proteomes" id="UP000800036">
    <property type="component" value="Unassembled WGS sequence"/>
</dbReference>
<reference evidence="2" key="1">
    <citation type="journal article" date="2020" name="Stud. Mycol.">
        <title>101 Dothideomycetes genomes: a test case for predicting lifestyles and emergence of pathogens.</title>
        <authorList>
            <person name="Haridas S."/>
            <person name="Albert R."/>
            <person name="Binder M."/>
            <person name="Bloem J."/>
            <person name="Labutti K."/>
            <person name="Salamov A."/>
            <person name="Andreopoulos B."/>
            <person name="Baker S."/>
            <person name="Barry K."/>
            <person name="Bills G."/>
            <person name="Bluhm B."/>
            <person name="Cannon C."/>
            <person name="Castanera R."/>
            <person name="Culley D."/>
            <person name="Daum C."/>
            <person name="Ezra D."/>
            <person name="Gonzalez J."/>
            <person name="Henrissat B."/>
            <person name="Kuo A."/>
            <person name="Liang C."/>
            <person name="Lipzen A."/>
            <person name="Lutzoni F."/>
            <person name="Magnuson J."/>
            <person name="Mondo S."/>
            <person name="Nolan M."/>
            <person name="Ohm R."/>
            <person name="Pangilinan J."/>
            <person name="Park H.-J."/>
            <person name="Ramirez L."/>
            <person name="Alfaro M."/>
            <person name="Sun H."/>
            <person name="Tritt A."/>
            <person name="Yoshinaga Y."/>
            <person name="Zwiers L.-H."/>
            <person name="Turgeon B."/>
            <person name="Goodwin S."/>
            <person name="Spatafora J."/>
            <person name="Crous P."/>
            <person name="Grigoriev I."/>
        </authorList>
    </citation>
    <scope>NUCLEOTIDE SEQUENCE</scope>
    <source>
        <strain evidence="2">CBS 107.79</strain>
    </source>
</reference>
<dbReference type="OrthoDB" id="4757738at2759"/>
<gene>
    <name evidence="2" type="ORF">BU23DRAFT_553181</name>
</gene>
<dbReference type="AlphaFoldDB" id="A0A6A5VBG7"/>
<accession>A0A6A5VBG7</accession>
<sequence length="168" mass="18077">MGPAIKGAVSDFSHGLVVYGLANLASSVIGKLMGATSGSRTFRTTYAISVDPLGGISRLDIAFFVYNFSSEGLRKTAQSVVACCIVKSSANITKIDDNTLRVLVNQCFETSELQLRRAIYAELHESIFNSNNPAYKSALQAARVASKDQPEQWATPRKITNGVTPVKS</sequence>
<keyword evidence="3" id="KW-1185">Reference proteome</keyword>
<name>A0A6A5VBG7_9PLEO</name>